<name>A0A4Z0D5L4_9FIRM</name>
<feature type="domain" description="DUF2344" evidence="1">
    <location>
        <begin position="2"/>
        <end position="194"/>
    </location>
</feature>
<dbReference type="OrthoDB" id="9780488at2"/>
<gene>
    <name evidence="2" type="ORF">E4100_05830</name>
</gene>
<accession>A0A4Z0D5L4</accession>
<keyword evidence="3" id="KW-1185">Reference proteome</keyword>
<dbReference type="EMBL" id="SRIB01000007">
    <property type="protein sequence ID" value="TFZ40022.1"/>
    <property type="molecule type" value="Genomic_DNA"/>
</dbReference>
<protein>
    <submittedName>
        <fullName evidence="2">DUF2344 domain-containing protein</fullName>
    </submittedName>
</protein>
<evidence type="ECO:0000313" key="2">
    <source>
        <dbReference type="EMBL" id="TFZ40022.1"/>
    </source>
</evidence>
<dbReference type="Pfam" id="PF10105">
    <property type="entry name" value="DUF2344"/>
    <property type="match status" value="1"/>
</dbReference>
<proteinExistence type="predicted"/>
<comment type="caution">
    <text evidence="2">The sequence shown here is derived from an EMBL/GenBank/DDBJ whole genome shotgun (WGS) entry which is preliminary data.</text>
</comment>
<dbReference type="RefSeq" id="WP_135271094.1">
    <property type="nucleotide sequence ID" value="NZ_SRIB01000007.1"/>
</dbReference>
<organism evidence="2 3">
    <name type="scientific">Soehngenia longivitae</name>
    <dbReference type="NCBI Taxonomy" id="2562294"/>
    <lineage>
        <taxon>Bacteria</taxon>
        <taxon>Bacillati</taxon>
        <taxon>Bacillota</taxon>
        <taxon>Tissierellia</taxon>
        <taxon>Tissierellales</taxon>
        <taxon>Tissierellaceae</taxon>
        <taxon>Soehngenia</taxon>
    </lineage>
</organism>
<sequence length="228" mass="26284">MKIRAKYTKLGYLKYLSHLDLVRLFNRSFIRADIPVRYSEGFNPHPKLSLGNPLPLGIESVCEYFDVELTENIELNEFNNRLNEVLPKWIKIIESKEIDELTPSISSTMCITEYEISADLTNPEEEIDYSCEINRLLDFSNIDIEKKKKKGKNKVTIKVNIRPFILKLSINGVYDGSIKFKSIVLTGEKGNVKPSELLEVINKNTKIKLDLDSMNARKIASYTNEFEE</sequence>
<dbReference type="InterPro" id="IPR018768">
    <property type="entry name" value="DUF2344"/>
</dbReference>
<dbReference type="Proteomes" id="UP000298381">
    <property type="component" value="Unassembled WGS sequence"/>
</dbReference>
<dbReference type="NCBIfam" id="TIGR03936">
    <property type="entry name" value="sam_1_link_chp"/>
    <property type="match status" value="1"/>
</dbReference>
<evidence type="ECO:0000313" key="3">
    <source>
        <dbReference type="Proteomes" id="UP000298381"/>
    </source>
</evidence>
<dbReference type="AlphaFoldDB" id="A0A4Z0D5L4"/>
<reference evidence="2 3" key="1">
    <citation type="submission" date="2019-03" db="EMBL/GenBank/DDBJ databases">
        <title>Draft genome sequence data and analysis of a Fermenting Bacterium, Soehngenia longevitae strain 1933PT, isolated from petroleum reservoir in Azerbaijan.</title>
        <authorList>
            <person name="Grouzdev D.S."/>
            <person name="Bidzhieva S.K."/>
            <person name="Sokolova D.S."/>
            <person name="Tourova T.P."/>
            <person name="Poltaraus A.B."/>
            <person name="Nazina T.N."/>
        </authorList>
    </citation>
    <scope>NUCLEOTIDE SEQUENCE [LARGE SCALE GENOMIC DNA]</scope>
    <source>
        <strain evidence="2 3">1933P</strain>
    </source>
</reference>
<evidence type="ECO:0000259" key="1">
    <source>
        <dbReference type="Pfam" id="PF10105"/>
    </source>
</evidence>